<gene>
    <name evidence="3" type="ordered locus">Calag_0625</name>
</gene>
<dbReference type="Gene3D" id="3.10.105.10">
    <property type="entry name" value="Dipeptide-binding Protein, Domain 3"/>
    <property type="match status" value="1"/>
</dbReference>
<proteinExistence type="predicted"/>
<evidence type="ECO:0000259" key="2">
    <source>
        <dbReference type="Pfam" id="PF00496"/>
    </source>
</evidence>
<dbReference type="GeneID" id="14211885"/>
<feature type="transmembrane region" description="Helical" evidence="1">
    <location>
        <begin position="14"/>
        <end position="37"/>
    </location>
</feature>
<keyword evidence="1" id="KW-0472">Membrane</keyword>
<dbReference type="InterPro" id="IPR039424">
    <property type="entry name" value="SBP_5"/>
</dbReference>
<dbReference type="EMBL" id="CP003378">
    <property type="protein sequence ID" value="AFZ70380.1"/>
    <property type="molecule type" value="Genomic_DNA"/>
</dbReference>
<dbReference type="SUPFAM" id="SSF53850">
    <property type="entry name" value="Periplasmic binding protein-like II"/>
    <property type="match status" value="1"/>
</dbReference>
<dbReference type="GO" id="GO:1904680">
    <property type="term" value="F:peptide transmembrane transporter activity"/>
    <property type="evidence" value="ECO:0007669"/>
    <property type="project" value="TreeGrafter"/>
</dbReference>
<evidence type="ECO:0000313" key="4">
    <source>
        <dbReference type="Proteomes" id="UP000010469"/>
    </source>
</evidence>
<dbReference type="RefSeq" id="WP_015232278.1">
    <property type="nucleotide sequence ID" value="NC_019791.1"/>
</dbReference>
<dbReference type="InParanoid" id="L0ABF3"/>
<dbReference type="GO" id="GO:0015833">
    <property type="term" value="P:peptide transport"/>
    <property type="evidence" value="ECO:0007669"/>
    <property type="project" value="TreeGrafter"/>
</dbReference>
<dbReference type="InterPro" id="IPR000914">
    <property type="entry name" value="SBP_5_dom"/>
</dbReference>
<keyword evidence="4" id="KW-1185">Reference proteome</keyword>
<reference evidence="4" key="1">
    <citation type="submission" date="2012-03" db="EMBL/GenBank/DDBJ databases">
        <title>Complete genome of Caldisphaera lagunensis DSM 15908.</title>
        <authorList>
            <person name="Lucas S."/>
            <person name="Copeland A."/>
            <person name="Lapidus A."/>
            <person name="Glavina del Rio T."/>
            <person name="Dalin E."/>
            <person name="Tice H."/>
            <person name="Bruce D."/>
            <person name="Goodwin L."/>
            <person name="Pitluck S."/>
            <person name="Peters L."/>
            <person name="Mikhailova N."/>
            <person name="Teshima H."/>
            <person name="Kyrpides N."/>
            <person name="Mavromatis K."/>
            <person name="Ivanova N."/>
            <person name="Brettin T."/>
            <person name="Detter J.C."/>
            <person name="Han C."/>
            <person name="Larimer F."/>
            <person name="Land M."/>
            <person name="Hauser L."/>
            <person name="Markowitz V."/>
            <person name="Cheng J.-F."/>
            <person name="Hugenholtz P."/>
            <person name="Woyke T."/>
            <person name="Wu D."/>
            <person name="Spring S."/>
            <person name="Schroeder M."/>
            <person name="Brambilla E."/>
            <person name="Klenk H.-P."/>
            <person name="Eisen J.A."/>
        </authorList>
    </citation>
    <scope>NUCLEOTIDE SEQUENCE [LARGE SCALE GENOMIC DNA]</scope>
    <source>
        <strain evidence="4">DSM 15908 / JCM 11604 / IC-154</strain>
    </source>
</reference>
<dbReference type="Proteomes" id="UP000010469">
    <property type="component" value="Chromosome"/>
</dbReference>
<keyword evidence="1" id="KW-1133">Transmembrane helix</keyword>
<feature type="domain" description="Solute-binding protein family 5" evidence="2">
    <location>
        <begin position="385"/>
        <end position="817"/>
    </location>
</feature>
<dbReference type="AlphaFoldDB" id="L0ABF3"/>
<keyword evidence="1" id="KW-0812">Transmembrane</keyword>
<dbReference type="eggNOG" id="arCOG01533">
    <property type="taxonomic scope" value="Archaea"/>
</dbReference>
<sequence length="940" mass="103984">MRVIEGNKRSSSRVTLYVIVVVVIVLIIVGGVAAYYATKKPIMTTTSSTTTYITSTTTSTTSSTTTSTITLSTLKPVATSTYASVAGTPINFVLSSFTPSSNRYALFYAGNGKIINTTSQYVNVTYNYPGHYLVYYNVYQSGSLIGSSQSNMIEITVAPNVPSSLSDLVTVPTITFNITRNPTAPIFSTGETVYLSGGFLQPPSGQNMTIYEYVWNFGNGTTLTIPALNSTGYAEEVALTGSGNISYIEPSKNPITLSFNEPGLYAISLTIITKNVSSGKTYNYTTYQSVAVSSSTSPFAIYSPNLQVPNPGTIIVAENVPGGPYSFDPQIDYDAIGFEELLNIYSTLVIYNGSSTTSFLPMAAAYLPTVGNWSNITARYLYGAISPNYTIYIFKIRPGLYFSNGDPLTAYDVWYSLIRDILCAGGTPGTPGWILTQYLIPNYTPFTSVITSPNDTQGFDEIMNAITYNNQTDTVTLHLWRPATPQFLFTALADPEGTGILDAKWLEQIGAGINFTPAGFYAYQQQADEGNYNTQVQWNPISSGPYMIKSYTPGESVVLSPNPYWPTNISYIPKPNDTVIIYWVKDPNTAYEMFASGQADIVTFLPSNYIPSIEQLESEGVASLYEYPSLAAFFFTFNANISEPILSSLNPSYHIPSYYFANPLVRKAFAYAFNYSEYINDIVGNAKYHFDFGNLYCGAIVYGLPYYVPPSELSNCPTFNLTYAKQLMEESGFYNISVYFPIIVSSGDTVDFTAAEMWAQALHEMDPNINAVPLYMPSSTIGAYGIPGQNPMPVYNDAWYADYPLANDFTDALYLETSGVYPAPNGWNVSYFENLSKYFASQGNTFLANLFENESEQYNEMDNLILMADKYAFTGNTTAAQLYYKQAEQIGIDLYLYVYTYQPTLSWIIKSYMHGFNNQILYEENPINGGDSVFYWWIKG</sequence>
<accession>L0ABF3</accession>
<evidence type="ECO:0000256" key="1">
    <source>
        <dbReference type="SAM" id="Phobius"/>
    </source>
</evidence>
<dbReference type="PANTHER" id="PTHR30290">
    <property type="entry name" value="PERIPLASMIC BINDING COMPONENT OF ABC TRANSPORTER"/>
    <property type="match status" value="1"/>
</dbReference>
<name>L0ABF3_CALLD</name>
<dbReference type="KEGG" id="clg:Calag_0625"/>
<dbReference type="STRING" id="1056495.Calag_0625"/>
<dbReference type="Pfam" id="PF00496">
    <property type="entry name" value="SBP_bac_5"/>
    <property type="match status" value="1"/>
</dbReference>
<organism evidence="3 4">
    <name type="scientific">Caldisphaera lagunensis (strain DSM 15908 / JCM 11604 / ANMR 0165 / IC-154)</name>
    <dbReference type="NCBI Taxonomy" id="1056495"/>
    <lineage>
        <taxon>Archaea</taxon>
        <taxon>Thermoproteota</taxon>
        <taxon>Thermoprotei</taxon>
        <taxon>Acidilobales</taxon>
        <taxon>Caldisphaeraceae</taxon>
        <taxon>Caldisphaera</taxon>
    </lineage>
</organism>
<dbReference type="Gene3D" id="3.40.190.10">
    <property type="entry name" value="Periplasmic binding protein-like II"/>
    <property type="match status" value="1"/>
</dbReference>
<evidence type="ECO:0000313" key="3">
    <source>
        <dbReference type="EMBL" id="AFZ70380.1"/>
    </source>
</evidence>
<dbReference type="HOGENOM" id="CLU_319962_0_0_2"/>
<protein>
    <submittedName>
        <fullName evidence="3">Extracellular solute-binding protein, family 5</fullName>
    </submittedName>
</protein>